<comment type="caution">
    <text evidence="2">The sequence shown here is derived from an EMBL/GenBank/DDBJ whole genome shotgun (WGS) entry which is preliminary data.</text>
</comment>
<organism evidence="2 3">
    <name type="scientific">Olea europaea subsp. europaea</name>
    <dbReference type="NCBI Taxonomy" id="158383"/>
    <lineage>
        <taxon>Eukaryota</taxon>
        <taxon>Viridiplantae</taxon>
        <taxon>Streptophyta</taxon>
        <taxon>Embryophyta</taxon>
        <taxon>Tracheophyta</taxon>
        <taxon>Spermatophyta</taxon>
        <taxon>Magnoliopsida</taxon>
        <taxon>eudicotyledons</taxon>
        <taxon>Gunneridae</taxon>
        <taxon>Pentapetalae</taxon>
        <taxon>asterids</taxon>
        <taxon>lamiids</taxon>
        <taxon>Lamiales</taxon>
        <taxon>Oleaceae</taxon>
        <taxon>Oleeae</taxon>
        <taxon>Olea</taxon>
    </lineage>
</organism>
<dbReference type="OrthoDB" id="1744939at2759"/>
<protein>
    <submittedName>
        <fullName evidence="2">Uncharacterized protein</fullName>
    </submittedName>
</protein>
<gene>
    <name evidence="2" type="ORF">OLEA9_A088488</name>
</gene>
<evidence type="ECO:0000256" key="1">
    <source>
        <dbReference type="SAM" id="MobiDB-lite"/>
    </source>
</evidence>
<keyword evidence="3" id="KW-1185">Reference proteome</keyword>
<accession>A0A8S0U5L3</accession>
<dbReference type="Gramene" id="OE9A088488T1">
    <property type="protein sequence ID" value="OE9A088488C1"/>
    <property type="gene ID" value="OE9A088488"/>
</dbReference>
<dbReference type="PANTHER" id="PTHR37178">
    <property type="entry name" value="PLANT/PROTEIN"/>
    <property type="match status" value="1"/>
</dbReference>
<dbReference type="AlphaFoldDB" id="A0A8S0U5L3"/>
<dbReference type="EMBL" id="CACTIH010007413">
    <property type="protein sequence ID" value="CAA3012846.1"/>
    <property type="molecule type" value="Genomic_DNA"/>
</dbReference>
<dbReference type="PANTHER" id="PTHR37178:SF1">
    <property type="entry name" value="PLANT_PROTEIN"/>
    <property type="match status" value="1"/>
</dbReference>
<evidence type="ECO:0000313" key="2">
    <source>
        <dbReference type="EMBL" id="CAA3012846.1"/>
    </source>
</evidence>
<sequence>VRVSCKLSERNEREDENDKRDKELERALRLDGTISGSSNEFVKQVSSRAYDMRRHLQRSFDSSSHD</sequence>
<proteinExistence type="predicted"/>
<feature type="region of interest" description="Disordered" evidence="1">
    <location>
        <begin position="1"/>
        <end position="20"/>
    </location>
</feature>
<feature type="non-terminal residue" evidence="2">
    <location>
        <position position="1"/>
    </location>
</feature>
<dbReference type="Proteomes" id="UP000594638">
    <property type="component" value="Unassembled WGS sequence"/>
</dbReference>
<feature type="compositionally biased region" description="Basic and acidic residues" evidence="1">
    <location>
        <begin position="7"/>
        <end position="20"/>
    </location>
</feature>
<name>A0A8S0U5L3_OLEEU</name>
<evidence type="ECO:0000313" key="3">
    <source>
        <dbReference type="Proteomes" id="UP000594638"/>
    </source>
</evidence>
<feature type="non-terminal residue" evidence="2">
    <location>
        <position position="66"/>
    </location>
</feature>
<reference evidence="2 3" key="1">
    <citation type="submission" date="2019-12" db="EMBL/GenBank/DDBJ databases">
        <authorList>
            <person name="Alioto T."/>
            <person name="Alioto T."/>
            <person name="Gomez Garrido J."/>
        </authorList>
    </citation>
    <scope>NUCLEOTIDE SEQUENCE [LARGE SCALE GENOMIC DNA]</scope>
</reference>